<proteinExistence type="predicted"/>
<keyword evidence="3" id="KW-1185">Reference proteome</keyword>
<dbReference type="RefSeq" id="XP_020904696.1">
    <property type="nucleotide sequence ID" value="XM_021049037.2"/>
</dbReference>
<feature type="transmembrane region" description="Helical" evidence="1">
    <location>
        <begin position="90"/>
        <end position="109"/>
    </location>
</feature>
<feature type="transmembrane region" description="Helical" evidence="1">
    <location>
        <begin position="295"/>
        <end position="314"/>
    </location>
</feature>
<keyword evidence="1" id="KW-0472">Membrane</keyword>
<feature type="transmembrane region" description="Helical" evidence="1">
    <location>
        <begin position="53"/>
        <end position="78"/>
    </location>
</feature>
<keyword evidence="1" id="KW-0812">Transmembrane</keyword>
<evidence type="ECO:0000313" key="2">
    <source>
        <dbReference type="EnsemblMetazoa" id="XP_020904696.1"/>
    </source>
</evidence>
<dbReference type="Proteomes" id="UP000887567">
    <property type="component" value="Unplaced"/>
</dbReference>
<organism evidence="2 3">
    <name type="scientific">Exaiptasia diaphana</name>
    <name type="common">Tropical sea anemone</name>
    <name type="synonym">Aiptasia pulchella</name>
    <dbReference type="NCBI Taxonomy" id="2652724"/>
    <lineage>
        <taxon>Eukaryota</taxon>
        <taxon>Metazoa</taxon>
        <taxon>Cnidaria</taxon>
        <taxon>Anthozoa</taxon>
        <taxon>Hexacorallia</taxon>
        <taxon>Actiniaria</taxon>
        <taxon>Aiptasiidae</taxon>
        <taxon>Exaiptasia</taxon>
    </lineage>
</organism>
<sequence>MSKRTPEEAFHRQSVGSTLKEDFDKKDEHHFSNWLSFMLSLPLRKRMSKVDVFTQWSGLVGYVLAGFLAVCFPVQLAIPFNLHLGQYGSGLIRVMGMQLSIIGLFYWVFTRAKPKISSECIALGTTVERIFYIGIGLISIYKHNLIPAMLLVSVAAVDTTLSVITILIWSKTSRNASLKSYFCSVGQLMSFSSKWNYSSHAVQTLGLLQFVGAIFFLVFPSTASQVLQINNLGPHERGLFLVAILASGAIGFLNLTSGGADCKAYNIAVVVYSVCLSMPLVGFLGLFLHHIPVGLAWYLLCLDGIGFVIINITLCMD</sequence>
<dbReference type="OrthoDB" id="5967488at2759"/>
<name>A0A913XI11_EXADI</name>
<keyword evidence="1" id="KW-1133">Transmembrane helix</keyword>
<accession>A0A913XI11</accession>
<dbReference type="GeneID" id="110242986"/>
<dbReference type="KEGG" id="epa:110242986"/>
<dbReference type="AlphaFoldDB" id="A0A913XI11"/>
<feature type="transmembrane region" description="Helical" evidence="1">
    <location>
        <begin position="197"/>
        <end position="218"/>
    </location>
</feature>
<feature type="transmembrane region" description="Helical" evidence="1">
    <location>
        <begin position="238"/>
        <end position="255"/>
    </location>
</feature>
<reference evidence="2" key="1">
    <citation type="submission" date="2022-11" db="UniProtKB">
        <authorList>
            <consortium name="EnsemblMetazoa"/>
        </authorList>
    </citation>
    <scope>IDENTIFICATION</scope>
</reference>
<protein>
    <submittedName>
        <fullName evidence="2">Uncharacterized protein</fullName>
    </submittedName>
</protein>
<dbReference type="EnsemblMetazoa" id="XM_021049037.2">
    <property type="protein sequence ID" value="XP_020904696.1"/>
    <property type="gene ID" value="LOC110242986"/>
</dbReference>
<feature type="transmembrane region" description="Helical" evidence="1">
    <location>
        <begin position="147"/>
        <end position="169"/>
    </location>
</feature>
<evidence type="ECO:0000313" key="3">
    <source>
        <dbReference type="Proteomes" id="UP000887567"/>
    </source>
</evidence>
<evidence type="ECO:0000256" key="1">
    <source>
        <dbReference type="SAM" id="Phobius"/>
    </source>
</evidence>
<feature type="transmembrane region" description="Helical" evidence="1">
    <location>
        <begin position="267"/>
        <end position="289"/>
    </location>
</feature>
<feature type="transmembrane region" description="Helical" evidence="1">
    <location>
        <begin position="121"/>
        <end position="141"/>
    </location>
</feature>
<dbReference type="OMA" id="YWRINCA"/>